<dbReference type="Proteomes" id="UP001347796">
    <property type="component" value="Unassembled WGS sequence"/>
</dbReference>
<keyword evidence="13" id="KW-1185">Reference proteome</keyword>
<organism evidence="12 13">
    <name type="scientific">Patella caerulea</name>
    <name type="common">Rayed Mediterranean limpet</name>
    <dbReference type="NCBI Taxonomy" id="87958"/>
    <lineage>
        <taxon>Eukaryota</taxon>
        <taxon>Metazoa</taxon>
        <taxon>Spiralia</taxon>
        <taxon>Lophotrochozoa</taxon>
        <taxon>Mollusca</taxon>
        <taxon>Gastropoda</taxon>
        <taxon>Patellogastropoda</taxon>
        <taxon>Patelloidea</taxon>
        <taxon>Patellidae</taxon>
        <taxon>Patella</taxon>
    </lineage>
</organism>
<evidence type="ECO:0000256" key="11">
    <source>
        <dbReference type="ARBA" id="ARBA00023136"/>
    </source>
</evidence>
<evidence type="ECO:0000256" key="6">
    <source>
        <dbReference type="ARBA" id="ARBA00022660"/>
    </source>
</evidence>
<dbReference type="AlphaFoldDB" id="A0AAN8G6K0"/>
<keyword evidence="7" id="KW-0999">Mitochondrion inner membrane</keyword>
<evidence type="ECO:0000313" key="13">
    <source>
        <dbReference type="Proteomes" id="UP001347796"/>
    </source>
</evidence>
<keyword evidence="5" id="KW-0813">Transport</keyword>
<dbReference type="GO" id="GO:0005743">
    <property type="term" value="C:mitochondrial inner membrane"/>
    <property type="evidence" value="ECO:0007669"/>
    <property type="project" value="UniProtKB-SubCell"/>
</dbReference>
<dbReference type="PANTHER" id="PTHR15223:SF1">
    <property type="entry name" value="NADH DEHYDROGENASE [UBIQUINONE] 1 BETA SUBCOMPLEX SUBUNIT 2, MITOCHONDRIAL"/>
    <property type="match status" value="1"/>
</dbReference>
<comment type="function">
    <text evidence="1">Accessory subunit of the mitochondrial membrane respiratory chain NADH dehydrogenase (Complex I), that is believed not to be involved in catalysis. Complex I functions in the transfer of electrons from NADH to the respiratory chain. The immediate electron acceptor for the enzyme is believed to be ubiquinone.</text>
</comment>
<keyword evidence="9" id="KW-0249">Electron transport</keyword>
<keyword evidence="10" id="KW-0496">Mitochondrion</keyword>
<sequence>MFGLSRLRTVSRVLKPVKNVPKTQVCHASTWCYRKRTVIDNKSNIYCDFIGVFLWYWILYGLYREPEHIIGHYVLPDTSKWTDEELGIPPDEEG</sequence>
<dbReference type="InterPro" id="IPR026627">
    <property type="entry name" value="NDUFB2_animal"/>
</dbReference>
<gene>
    <name evidence="12" type="ORF">SNE40_019935</name>
</gene>
<reference evidence="12 13" key="1">
    <citation type="submission" date="2024-01" db="EMBL/GenBank/DDBJ databases">
        <title>The genome of the rayed Mediterranean limpet Patella caerulea (Linnaeus, 1758).</title>
        <authorList>
            <person name="Anh-Thu Weber A."/>
            <person name="Halstead-Nussloch G."/>
        </authorList>
    </citation>
    <scope>NUCLEOTIDE SEQUENCE [LARGE SCALE GENOMIC DNA]</scope>
    <source>
        <strain evidence="12">AATW-2023a</strain>
        <tissue evidence="12">Whole specimen</tissue>
    </source>
</reference>
<name>A0AAN8G6K0_PATCE</name>
<dbReference type="GO" id="GO:0045271">
    <property type="term" value="C:respiratory chain complex I"/>
    <property type="evidence" value="ECO:0007669"/>
    <property type="project" value="InterPro"/>
</dbReference>
<comment type="subunit">
    <text evidence="4">Complex I is composed of 45 different subunits.</text>
</comment>
<keyword evidence="8" id="KW-0809">Transit peptide</keyword>
<evidence type="ECO:0000256" key="2">
    <source>
        <dbReference type="ARBA" id="ARBA00004443"/>
    </source>
</evidence>
<dbReference type="Pfam" id="PF14813">
    <property type="entry name" value="NADH_B2"/>
    <property type="match status" value="1"/>
</dbReference>
<evidence type="ECO:0000313" key="12">
    <source>
        <dbReference type="EMBL" id="KAK6168751.1"/>
    </source>
</evidence>
<evidence type="ECO:0000256" key="8">
    <source>
        <dbReference type="ARBA" id="ARBA00022946"/>
    </source>
</evidence>
<evidence type="ECO:0000256" key="3">
    <source>
        <dbReference type="ARBA" id="ARBA00005923"/>
    </source>
</evidence>
<evidence type="ECO:0000256" key="4">
    <source>
        <dbReference type="ARBA" id="ARBA00011533"/>
    </source>
</evidence>
<comment type="caution">
    <text evidence="12">The sequence shown here is derived from an EMBL/GenBank/DDBJ whole genome shotgun (WGS) entry which is preliminary data.</text>
</comment>
<dbReference type="EMBL" id="JAZGQO010000015">
    <property type="protein sequence ID" value="KAK6168751.1"/>
    <property type="molecule type" value="Genomic_DNA"/>
</dbReference>
<evidence type="ECO:0000256" key="1">
    <source>
        <dbReference type="ARBA" id="ARBA00003195"/>
    </source>
</evidence>
<dbReference type="GO" id="GO:0032981">
    <property type="term" value="P:mitochondrial respiratory chain complex I assembly"/>
    <property type="evidence" value="ECO:0007669"/>
    <property type="project" value="TreeGrafter"/>
</dbReference>
<comment type="similarity">
    <text evidence="3">Belongs to the complex I NDUFB2 subunit family.</text>
</comment>
<protein>
    <recommendedName>
        <fullName evidence="14">NADH dehydrogenase [ubiquinone] 1 beta subcomplex subunit 2, mitochondrial</fullName>
    </recommendedName>
</protein>
<comment type="subcellular location">
    <subcellularLocation>
        <location evidence="2">Mitochondrion inner membrane</location>
        <topology evidence="2">Peripheral membrane protein</topology>
        <orientation evidence="2">Matrix side</orientation>
    </subcellularLocation>
</comment>
<evidence type="ECO:0000256" key="10">
    <source>
        <dbReference type="ARBA" id="ARBA00023128"/>
    </source>
</evidence>
<evidence type="ECO:0000256" key="7">
    <source>
        <dbReference type="ARBA" id="ARBA00022792"/>
    </source>
</evidence>
<keyword evidence="6" id="KW-0679">Respiratory chain</keyword>
<dbReference type="PANTHER" id="PTHR15223">
    <property type="entry name" value="NADH-UBIQUINONE OXIDOREDUCTASE AGGG SUBUNIT"/>
    <property type="match status" value="1"/>
</dbReference>
<evidence type="ECO:0008006" key="14">
    <source>
        <dbReference type="Google" id="ProtNLM"/>
    </source>
</evidence>
<keyword evidence="11" id="KW-0472">Membrane</keyword>
<evidence type="ECO:0000256" key="9">
    <source>
        <dbReference type="ARBA" id="ARBA00022982"/>
    </source>
</evidence>
<proteinExistence type="inferred from homology"/>
<evidence type="ECO:0000256" key="5">
    <source>
        <dbReference type="ARBA" id="ARBA00022448"/>
    </source>
</evidence>
<accession>A0AAN8G6K0</accession>